<dbReference type="SUPFAM" id="SSF51182">
    <property type="entry name" value="RmlC-like cupins"/>
    <property type="match status" value="1"/>
</dbReference>
<dbReference type="GO" id="GO:0046872">
    <property type="term" value="F:metal ion binding"/>
    <property type="evidence" value="ECO:0007669"/>
    <property type="project" value="UniProtKB-KW"/>
</dbReference>
<protein>
    <submittedName>
        <fullName evidence="7">Putative Quercetin 2,3-dioxygenase</fullName>
        <ecNumber evidence="7">1.13.11.24</ecNumber>
    </submittedName>
</protein>
<dbReference type="InterPro" id="IPR011051">
    <property type="entry name" value="RmlC_Cupin_sf"/>
</dbReference>
<keyword evidence="2" id="KW-0479">Metal-binding</keyword>
<sequence>MDTRTLATIPAAAAENVQRSRTVDRVVRGIATSDGAGVKLTRVLTQNLQRRLDPFLMLDAFGTDSKDDYIGGFPDHPHRGFETITYMLAGRMRHRDSAGNEGLLQNGGAQWMVAGAGVVHSEMPEQEDGRMEGFQLWLNLPAADKMTAPWYRDLPAAEIPTVALEHGATVRVLAGASHGVAGAITRPVTEPVYLDVELPAGQAFAQALPAGHNAFIYVYRGEVSVGAGDDRAVVEAQRMGVLDNAGQSDGVIVRAETDARFLLIAGRPLNEPIAQYGPFVMNTQEQIYQTLADFRDGRFATSVAGSQA</sequence>
<evidence type="ECO:0000259" key="4">
    <source>
        <dbReference type="Pfam" id="PF02678"/>
    </source>
</evidence>
<dbReference type="EC" id="1.13.11.24" evidence="7"/>
<keyword evidence="9" id="KW-1185">Reference proteome</keyword>
<feature type="binding site" evidence="2">
    <location>
        <position position="78"/>
    </location>
    <ligand>
        <name>Fe cation</name>
        <dbReference type="ChEBI" id="CHEBI:24875"/>
    </ligand>
</feature>
<dbReference type="Proteomes" id="UP000255168">
    <property type="component" value="Chromosome I"/>
</dbReference>
<dbReference type="InterPro" id="IPR014710">
    <property type="entry name" value="RmlC-like_jellyroll"/>
</dbReference>
<feature type="domain" description="Pirin N-terminal" evidence="4">
    <location>
        <begin position="39"/>
        <end position="138"/>
    </location>
</feature>
<feature type="binding site" evidence="2">
    <location>
        <position position="76"/>
    </location>
    <ligand>
        <name>Fe cation</name>
        <dbReference type="ChEBI" id="CHEBI:24875"/>
    </ligand>
</feature>
<name>A0A375H4X8_9BURK</name>
<dbReference type="InterPro" id="IPR008778">
    <property type="entry name" value="Pirin_C_dom"/>
</dbReference>
<dbReference type="EMBL" id="LT984806">
    <property type="protein sequence ID" value="SPD45926.1"/>
    <property type="molecule type" value="Genomic_DNA"/>
</dbReference>
<feature type="binding site" evidence="2">
    <location>
        <position position="120"/>
    </location>
    <ligand>
        <name>Fe cation</name>
        <dbReference type="ChEBI" id="CHEBI:24875"/>
    </ligand>
</feature>
<dbReference type="Proteomes" id="UP000256710">
    <property type="component" value="Unassembled WGS sequence"/>
</dbReference>
<feature type="binding site" evidence="2">
    <location>
        <position position="122"/>
    </location>
    <ligand>
        <name>Fe cation</name>
        <dbReference type="ChEBI" id="CHEBI:24875"/>
    </ligand>
</feature>
<dbReference type="RefSeq" id="WP_018006995.1">
    <property type="nucleotide sequence ID" value="NZ_AQUR01000101.1"/>
</dbReference>
<dbReference type="CDD" id="cd02909">
    <property type="entry name" value="cupin_pirin_N"/>
    <property type="match status" value="1"/>
</dbReference>
<dbReference type="EMBL" id="OFTC01000028">
    <property type="protein sequence ID" value="SOZ37349.1"/>
    <property type="molecule type" value="Genomic_DNA"/>
</dbReference>
<evidence type="ECO:0000313" key="6">
    <source>
        <dbReference type="EMBL" id="SOZ37349.1"/>
    </source>
</evidence>
<proteinExistence type="inferred from homology"/>
<comment type="cofactor">
    <cofactor evidence="2">
        <name>Fe cation</name>
        <dbReference type="ChEBI" id="CHEBI:24875"/>
    </cofactor>
    <text evidence="2">Binds 1 Fe cation per subunit.</text>
</comment>
<keyword evidence="2" id="KW-0408">Iron</keyword>
<accession>A0A375H4X8</accession>
<feature type="domain" description="Pirin C-terminal" evidence="5">
    <location>
        <begin position="193"/>
        <end position="299"/>
    </location>
</feature>
<dbReference type="InterPro" id="IPR012093">
    <property type="entry name" value="Pirin"/>
</dbReference>
<comment type="similarity">
    <text evidence="1 3">Belongs to the pirin family.</text>
</comment>
<evidence type="ECO:0000256" key="2">
    <source>
        <dbReference type="PIRSR" id="PIRSR006232-1"/>
    </source>
</evidence>
<keyword evidence="7" id="KW-0223">Dioxygenase</keyword>
<evidence type="ECO:0000256" key="3">
    <source>
        <dbReference type="RuleBase" id="RU003457"/>
    </source>
</evidence>
<evidence type="ECO:0000313" key="8">
    <source>
        <dbReference type="Proteomes" id="UP000255168"/>
    </source>
</evidence>
<dbReference type="InterPro" id="IPR003829">
    <property type="entry name" value="Pirin_N_dom"/>
</dbReference>
<dbReference type="Pfam" id="PF05726">
    <property type="entry name" value="Pirin_C"/>
    <property type="match status" value="1"/>
</dbReference>
<dbReference type="CDD" id="cd02247">
    <property type="entry name" value="cupin_pirin_C"/>
    <property type="match status" value="1"/>
</dbReference>
<gene>
    <name evidence="6" type="ORF">CBM2605_A60593</name>
    <name evidence="7" type="ORF">CBM2607_10863</name>
</gene>
<evidence type="ECO:0000259" key="5">
    <source>
        <dbReference type="Pfam" id="PF05726"/>
    </source>
</evidence>
<dbReference type="Pfam" id="PF02678">
    <property type="entry name" value="Pirin"/>
    <property type="match status" value="1"/>
</dbReference>
<dbReference type="PANTHER" id="PTHR13903:SF8">
    <property type="entry name" value="PIRIN"/>
    <property type="match status" value="1"/>
</dbReference>
<evidence type="ECO:0000256" key="1">
    <source>
        <dbReference type="ARBA" id="ARBA00008416"/>
    </source>
</evidence>
<organism evidence="7 8">
    <name type="scientific">Cupriavidus neocaledonicus</name>
    <dbReference type="NCBI Taxonomy" id="1040979"/>
    <lineage>
        <taxon>Bacteria</taxon>
        <taxon>Pseudomonadati</taxon>
        <taxon>Pseudomonadota</taxon>
        <taxon>Betaproteobacteria</taxon>
        <taxon>Burkholderiales</taxon>
        <taxon>Burkholderiaceae</taxon>
        <taxon>Cupriavidus</taxon>
    </lineage>
</organism>
<keyword evidence="7" id="KW-0560">Oxidoreductase</keyword>
<reference evidence="8 9" key="1">
    <citation type="submission" date="2018-01" db="EMBL/GenBank/DDBJ databases">
        <authorList>
            <person name="Clerissi C."/>
        </authorList>
    </citation>
    <scope>NUCLEOTIDE SEQUENCE [LARGE SCALE GENOMIC DNA]</scope>
    <source>
        <strain evidence="6">Cupriavidus taiwanensis STM 6082</strain>
        <strain evidence="7">Cupriavidus taiwanensis STM 6160</strain>
    </source>
</reference>
<evidence type="ECO:0000313" key="9">
    <source>
        <dbReference type="Proteomes" id="UP000256710"/>
    </source>
</evidence>
<dbReference type="PIRSF" id="PIRSF006232">
    <property type="entry name" value="Pirin"/>
    <property type="match status" value="1"/>
</dbReference>
<dbReference type="AlphaFoldDB" id="A0A375H4X8"/>
<dbReference type="GO" id="GO:0008127">
    <property type="term" value="F:quercetin 2,3-dioxygenase activity"/>
    <property type="evidence" value="ECO:0007669"/>
    <property type="project" value="UniProtKB-EC"/>
</dbReference>
<dbReference type="PANTHER" id="PTHR13903">
    <property type="entry name" value="PIRIN-RELATED"/>
    <property type="match status" value="1"/>
</dbReference>
<dbReference type="Gene3D" id="2.60.120.10">
    <property type="entry name" value="Jelly Rolls"/>
    <property type="match status" value="2"/>
</dbReference>
<evidence type="ECO:0000313" key="7">
    <source>
        <dbReference type="EMBL" id="SPD45926.1"/>
    </source>
</evidence>